<gene>
    <name evidence="1" type="ORF">A3Q41_01472</name>
</gene>
<evidence type="ECO:0000313" key="2">
    <source>
        <dbReference type="Proteomes" id="UP000076038"/>
    </source>
</evidence>
<protein>
    <recommendedName>
        <fullName evidence="3">Mini-circle protein</fullName>
    </recommendedName>
</protein>
<sequence>MDTQPTTRYQGPMAQLTTFPEPDSSLSDPADLFVEYLRFYRGELARRITASSGDSLATSAVPSQWTPLEMLIHLVYMEQRWFVWGFLGRAVDDPWGDKKDGSWHVPTDVPAAALLARLDDGARLTEQVLRSHRMDDVAALGGRFTEEQPTLIWICFHVLQEYARHLGHLDVAVELAGGPTGEGPQ</sequence>
<proteinExistence type="predicted"/>
<dbReference type="InterPro" id="IPR007061">
    <property type="entry name" value="MST-like"/>
</dbReference>
<reference evidence="2" key="2">
    <citation type="submission" date="2016-04" db="EMBL/GenBank/DDBJ databases">
        <title>Complete Genome and Plasmid Sequences for Rhodococcus fascians D188 and Draft Sequences for Rhodococcus spp. Isolates PBTS 1 and PBTS 2.</title>
        <authorList>
            <person name="Stamer R."/>
            <person name="Vereecke D."/>
            <person name="Zhang Y."/>
            <person name="Schilkey F."/>
            <person name="Devitt N."/>
            <person name="Randall J."/>
        </authorList>
    </citation>
    <scope>NUCLEOTIDE SEQUENCE [LARGE SCALE GENOMIC DNA]</scope>
    <source>
        <strain evidence="2">PBTS2</strain>
    </source>
</reference>
<name>A0A143QIB9_RHOFA</name>
<accession>A0A143QIB9</accession>
<dbReference type="AlphaFoldDB" id="A0A143QIB9"/>
<dbReference type="EMBL" id="CP015220">
    <property type="protein sequence ID" value="AMY22780.1"/>
    <property type="molecule type" value="Genomic_DNA"/>
</dbReference>
<evidence type="ECO:0000313" key="1">
    <source>
        <dbReference type="EMBL" id="AMY22780.1"/>
    </source>
</evidence>
<dbReference type="SUPFAM" id="SSF109854">
    <property type="entry name" value="DinB/YfiT-like putative metalloenzymes"/>
    <property type="match status" value="1"/>
</dbReference>
<dbReference type="Pfam" id="PF04978">
    <property type="entry name" value="MST"/>
    <property type="match status" value="1"/>
</dbReference>
<reference evidence="1 2" key="1">
    <citation type="journal article" date="2016" name="Genome Announc.">
        <title>Complete Genome and Plasmid Sequences for Rhodococcus fascians D188 and Draft Sequences for Rhodococcus Isolates PBTS 1 and PBTS 2.</title>
        <authorList>
            <person name="Stamler R.A."/>
            <person name="Vereecke D."/>
            <person name="Zhang Y."/>
            <person name="Schilkey F."/>
            <person name="Devitt N."/>
            <person name="Randall J.J."/>
        </authorList>
    </citation>
    <scope>NUCLEOTIDE SEQUENCE [LARGE SCALE GENOMIC DNA]</scope>
    <source>
        <strain evidence="1 2">PBTS2</strain>
    </source>
</reference>
<dbReference type="Gene3D" id="1.20.120.450">
    <property type="entry name" value="dinb family like domain"/>
    <property type="match status" value="1"/>
</dbReference>
<dbReference type="PATRIC" id="fig|1653479.3.peg.1492"/>
<organism evidence="1 2">
    <name type="scientific">Rhodococcoides fascians</name>
    <name type="common">Rhodococcus fascians</name>
    <dbReference type="NCBI Taxonomy" id="1828"/>
    <lineage>
        <taxon>Bacteria</taxon>
        <taxon>Bacillati</taxon>
        <taxon>Actinomycetota</taxon>
        <taxon>Actinomycetes</taxon>
        <taxon>Mycobacteriales</taxon>
        <taxon>Nocardiaceae</taxon>
        <taxon>Rhodococcoides</taxon>
    </lineage>
</organism>
<dbReference type="InterPro" id="IPR034660">
    <property type="entry name" value="DinB/YfiT-like"/>
</dbReference>
<keyword evidence="2" id="KW-1185">Reference proteome</keyword>
<dbReference type="Proteomes" id="UP000076038">
    <property type="component" value="Chromosome"/>
</dbReference>
<evidence type="ECO:0008006" key="3">
    <source>
        <dbReference type="Google" id="ProtNLM"/>
    </source>
</evidence>
<dbReference type="KEGG" id="rhs:A3Q41_01472"/>